<sequence length="313" mass="33429">MRPDPPGGCRRSSSRKGPLSITSEVIAEDSRGDGDTAMTRARQSAGDLLRQWRQQRRFSQLALALDAGISQRHLSFLESGRSAPSRAMLLRLADHLDMPLEARNALLLAAGFAPIFPQHDLADAELTAAREIIDRILAGHAPHPALAVDRHWTLLSANAAIEVLTAGVAEHLLVGEVNVLRLGLHPEGLAPRIVNFAEWRRHLLRRLARDVALSADPALAALLKELDSYPAPIAVDMSPNPEPPETVVAVPLIITSPHGPLTFLSTTTVFGTATDVTLAGIAIESFFPANGQTADAMATLAGSVEDAPSGPRE</sequence>
<dbReference type="InterPro" id="IPR041413">
    <property type="entry name" value="MLTR_LBD"/>
</dbReference>
<gene>
    <name evidence="3" type="ORF">SI859A1_03623</name>
</gene>
<evidence type="ECO:0000313" key="4">
    <source>
        <dbReference type="Proteomes" id="UP000000321"/>
    </source>
</evidence>
<evidence type="ECO:0000259" key="2">
    <source>
        <dbReference type="PROSITE" id="PS50943"/>
    </source>
</evidence>
<dbReference type="Gene3D" id="1.10.260.40">
    <property type="entry name" value="lambda repressor-like DNA-binding domains"/>
    <property type="match status" value="1"/>
</dbReference>
<dbReference type="InterPro" id="IPR001387">
    <property type="entry name" value="Cro/C1-type_HTH"/>
</dbReference>
<dbReference type="Gene3D" id="3.30.450.180">
    <property type="match status" value="1"/>
</dbReference>
<reference evidence="3 4" key="1">
    <citation type="journal article" date="2008" name="Appl. Environ. Microbiol.">
        <title>Genomic insights into Mn(II) oxidation by the marine alphaproteobacterium Aurantimonas sp. strain SI85-9A1.</title>
        <authorList>
            <person name="Dick G.J."/>
            <person name="Podell S."/>
            <person name="Johnson H.A."/>
            <person name="Rivera-Espinoza Y."/>
            <person name="Bernier-Latmani R."/>
            <person name="McCarthy J.K."/>
            <person name="Torpey J.W."/>
            <person name="Clement B.G."/>
            <person name="Gaasterland T."/>
            <person name="Tebo B.M."/>
        </authorList>
    </citation>
    <scope>NUCLEOTIDE SEQUENCE [LARGE SCALE GENOMIC DNA]</scope>
    <source>
        <strain evidence="3 4">SI85-9A1</strain>
    </source>
</reference>
<dbReference type="Pfam" id="PF01381">
    <property type="entry name" value="HTH_3"/>
    <property type="match status" value="1"/>
</dbReference>
<dbReference type="PANTHER" id="PTHR35010">
    <property type="entry name" value="BLL4672 PROTEIN-RELATED"/>
    <property type="match status" value="1"/>
</dbReference>
<evidence type="ECO:0000256" key="1">
    <source>
        <dbReference type="SAM" id="MobiDB-lite"/>
    </source>
</evidence>
<dbReference type="HOGENOM" id="CLU_083309_0_0_5"/>
<dbReference type="CDD" id="cd00093">
    <property type="entry name" value="HTH_XRE"/>
    <property type="match status" value="1"/>
</dbReference>
<feature type="region of interest" description="Disordered" evidence="1">
    <location>
        <begin position="1"/>
        <end position="37"/>
    </location>
</feature>
<name>Q1YE01_AURMS</name>
<dbReference type="SUPFAM" id="SSF47413">
    <property type="entry name" value="lambda repressor-like DNA-binding domains"/>
    <property type="match status" value="1"/>
</dbReference>
<proteinExistence type="predicted"/>
<evidence type="ECO:0000313" key="3">
    <source>
        <dbReference type="EMBL" id="EAS48457.1"/>
    </source>
</evidence>
<dbReference type="BioCyc" id="AURANTIMONAS:SI859A1_03623-MONOMER"/>
<accession>Q1YE01</accession>
<dbReference type="EMBL" id="AAPJ01000010">
    <property type="protein sequence ID" value="EAS48457.1"/>
    <property type="molecule type" value="Genomic_DNA"/>
</dbReference>
<dbReference type="AlphaFoldDB" id="Q1YE01"/>
<dbReference type="Pfam" id="PF17765">
    <property type="entry name" value="MLTR_LBD"/>
    <property type="match status" value="1"/>
</dbReference>
<dbReference type="GO" id="GO:0003677">
    <property type="term" value="F:DNA binding"/>
    <property type="evidence" value="ECO:0007669"/>
    <property type="project" value="InterPro"/>
</dbReference>
<comment type="caution">
    <text evidence="3">The sequence shown here is derived from an EMBL/GenBank/DDBJ whole genome shotgun (WGS) entry which is preliminary data.</text>
</comment>
<dbReference type="InterPro" id="IPR010982">
    <property type="entry name" value="Lambda_DNA-bd_dom_sf"/>
</dbReference>
<protein>
    <recommendedName>
        <fullName evidence="2">HTH cro/C1-type domain-containing protein</fullName>
    </recommendedName>
</protein>
<keyword evidence="4" id="KW-1185">Reference proteome</keyword>
<dbReference type="Proteomes" id="UP000000321">
    <property type="component" value="Unassembled WGS sequence"/>
</dbReference>
<dbReference type="SMART" id="SM00530">
    <property type="entry name" value="HTH_XRE"/>
    <property type="match status" value="1"/>
</dbReference>
<organism evidence="3 4">
    <name type="scientific">Aurantimonas manganoxydans (strain ATCC BAA-1229 / DSM 21871 / SI85-9A1)</name>
    <dbReference type="NCBI Taxonomy" id="287752"/>
    <lineage>
        <taxon>Bacteria</taxon>
        <taxon>Pseudomonadati</taxon>
        <taxon>Pseudomonadota</taxon>
        <taxon>Alphaproteobacteria</taxon>
        <taxon>Hyphomicrobiales</taxon>
        <taxon>Aurantimonadaceae</taxon>
        <taxon>Aurantimonas</taxon>
    </lineage>
</organism>
<dbReference type="PANTHER" id="PTHR35010:SF4">
    <property type="entry name" value="BLL5781 PROTEIN"/>
    <property type="match status" value="1"/>
</dbReference>
<feature type="domain" description="HTH cro/C1-type" evidence="2">
    <location>
        <begin position="49"/>
        <end position="103"/>
    </location>
</feature>
<dbReference type="PROSITE" id="PS50943">
    <property type="entry name" value="HTH_CROC1"/>
    <property type="match status" value="1"/>
</dbReference>